<sequence>MQNSVLAQGQVKRNVSFVIMKRVLLLCLISFMGYSQTKKEVAAAPQAPATPVRAAKYEVLYGSKPLSKADQKELNEFVASCDASFGSRAEAVAFFAERAWEYVATARLDTATQRFNLISALDPNSVDAFWGLGVISFQRGDNDLAIRLLNKGLELDSTQSMMRVDYAIVKLSCYEKGQDCGTLDEVETELKHALAQDPKNANAWMKRCQVAFYKENYELAWTYFHEARMADILQLDLNFGSLLAAKMPDPKGIFK</sequence>
<dbReference type="InterPro" id="IPR019734">
    <property type="entry name" value="TPR_rpt"/>
</dbReference>
<proteinExistence type="predicted"/>
<comment type="caution">
    <text evidence="2">The sequence shown here is derived from an EMBL/GenBank/DDBJ whole genome shotgun (WGS) entry which is preliminary data.</text>
</comment>
<accession>A0ABW6D5A4</accession>
<evidence type="ECO:0000313" key="3">
    <source>
        <dbReference type="Proteomes" id="UP001598112"/>
    </source>
</evidence>
<dbReference type="PROSITE" id="PS50005">
    <property type="entry name" value="TPR"/>
    <property type="match status" value="1"/>
</dbReference>
<evidence type="ECO:0008006" key="4">
    <source>
        <dbReference type="Google" id="ProtNLM"/>
    </source>
</evidence>
<dbReference type="RefSeq" id="WP_377978653.1">
    <property type="nucleotide sequence ID" value="NZ_JBBKXY010000002.1"/>
</dbReference>
<name>A0ABW6D5A4_9BACT</name>
<keyword evidence="3" id="KW-1185">Reference proteome</keyword>
<feature type="repeat" description="TPR" evidence="1">
    <location>
        <begin position="126"/>
        <end position="159"/>
    </location>
</feature>
<dbReference type="EMBL" id="JBBKXY010000002">
    <property type="protein sequence ID" value="MFD3293403.1"/>
    <property type="molecule type" value="Genomic_DNA"/>
</dbReference>
<dbReference type="Gene3D" id="1.25.40.10">
    <property type="entry name" value="Tetratricopeptide repeat domain"/>
    <property type="match status" value="1"/>
</dbReference>
<protein>
    <recommendedName>
        <fullName evidence="4">Tetratricopeptide repeat protein</fullName>
    </recommendedName>
</protein>
<gene>
    <name evidence="2" type="ORF">SKC35_06870</name>
</gene>
<organism evidence="2 3">
    <name type="scientific">Aquirufa originis</name>
    <dbReference type="NCBI Taxonomy" id="3096514"/>
    <lineage>
        <taxon>Bacteria</taxon>
        <taxon>Pseudomonadati</taxon>
        <taxon>Bacteroidota</taxon>
        <taxon>Cytophagia</taxon>
        <taxon>Cytophagales</taxon>
        <taxon>Flectobacillaceae</taxon>
        <taxon>Aquirufa</taxon>
    </lineage>
</organism>
<keyword evidence="1" id="KW-0802">TPR repeat</keyword>
<evidence type="ECO:0000313" key="2">
    <source>
        <dbReference type="EMBL" id="MFD3293403.1"/>
    </source>
</evidence>
<dbReference type="SUPFAM" id="SSF48452">
    <property type="entry name" value="TPR-like"/>
    <property type="match status" value="1"/>
</dbReference>
<dbReference type="Proteomes" id="UP001598112">
    <property type="component" value="Unassembled WGS sequence"/>
</dbReference>
<evidence type="ECO:0000256" key="1">
    <source>
        <dbReference type="PROSITE-ProRule" id="PRU00339"/>
    </source>
</evidence>
<dbReference type="InterPro" id="IPR011990">
    <property type="entry name" value="TPR-like_helical_dom_sf"/>
</dbReference>
<reference evidence="2 3" key="1">
    <citation type="submission" date="2024-03" db="EMBL/GenBank/DDBJ databases">
        <title>Aquirufa genome sequencing.</title>
        <authorList>
            <person name="Pitt A."/>
            <person name="Hahn M.W."/>
        </authorList>
    </citation>
    <scope>NUCLEOTIDE SEQUENCE [LARGE SCALE GENOMIC DNA]</scope>
    <source>
        <strain evidence="2 3">KTFRIE-69F</strain>
    </source>
</reference>